<dbReference type="GO" id="GO:0051537">
    <property type="term" value="F:2 iron, 2 sulfur cluster binding"/>
    <property type="evidence" value="ECO:0007669"/>
    <property type="project" value="UniProtKB-KW"/>
</dbReference>
<dbReference type="InterPro" id="IPR017941">
    <property type="entry name" value="Rieske_2Fe-2S"/>
</dbReference>
<protein>
    <submittedName>
        <fullName evidence="6">Rieske domain protein</fullName>
    </submittedName>
</protein>
<reference evidence="6 7" key="1">
    <citation type="submission" date="2014-01" db="EMBL/GenBank/DDBJ databases">
        <authorList>
            <person name="Zelazny A."/>
            <person name="Olivier K."/>
            <person name="Sampaio E.P."/>
            <person name="Holland S.M."/>
            <person name="Tallon L.J."/>
            <person name="Sadzewicz L.K."/>
            <person name="Sengamalay N."/>
            <person name="Fraser C.M."/>
            <person name="Hine E."/>
            <person name="Shefchek K.A."/>
            <person name="Das S.P."/>
            <person name="Shallom S.J."/>
            <person name="Agrawal S."/>
            <person name="Tettelin H."/>
        </authorList>
    </citation>
    <scope>NUCLEOTIDE SEQUENCE [LARGE SCALE GENOMIC DNA]</scope>
    <source>
        <strain evidence="6 7">MAB_030201_1075</strain>
    </source>
</reference>
<dbReference type="PROSITE" id="PS51296">
    <property type="entry name" value="RIESKE"/>
    <property type="match status" value="1"/>
</dbReference>
<dbReference type="GO" id="GO:0004497">
    <property type="term" value="F:monooxygenase activity"/>
    <property type="evidence" value="ECO:0007669"/>
    <property type="project" value="UniProtKB-ARBA"/>
</dbReference>
<dbReference type="SUPFAM" id="SSF51971">
    <property type="entry name" value="Nucleotide-binding domain"/>
    <property type="match status" value="1"/>
</dbReference>
<dbReference type="GO" id="GO:0016705">
    <property type="term" value="F:oxidoreductase activity, acting on paired donors, with incorporation or reduction of molecular oxygen"/>
    <property type="evidence" value="ECO:0007669"/>
    <property type="project" value="UniProtKB-ARBA"/>
</dbReference>
<keyword evidence="1" id="KW-0001">2Fe-2S</keyword>
<dbReference type="InterPro" id="IPR036922">
    <property type="entry name" value="Rieske_2Fe-2S_sf"/>
</dbReference>
<dbReference type="InterPro" id="IPR006076">
    <property type="entry name" value="FAD-dep_OxRdtase"/>
</dbReference>
<dbReference type="GO" id="GO:0046872">
    <property type="term" value="F:metal ion binding"/>
    <property type="evidence" value="ECO:0007669"/>
    <property type="project" value="UniProtKB-KW"/>
</dbReference>
<evidence type="ECO:0000313" key="6">
    <source>
        <dbReference type="EMBL" id="ETZ89495.1"/>
    </source>
</evidence>
<gene>
    <name evidence="6" type="ORF">L829_3072</name>
</gene>
<feature type="domain" description="Rieske" evidence="5">
    <location>
        <begin position="253"/>
        <end position="290"/>
    </location>
</feature>
<accession>A0A829PQR0</accession>
<evidence type="ECO:0000256" key="1">
    <source>
        <dbReference type="ARBA" id="ARBA00022714"/>
    </source>
</evidence>
<evidence type="ECO:0000313" key="7">
    <source>
        <dbReference type="Proteomes" id="UP000019854"/>
    </source>
</evidence>
<dbReference type="Proteomes" id="UP000019854">
    <property type="component" value="Unassembled WGS sequence"/>
</dbReference>
<dbReference type="Gene3D" id="3.50.50.60">
    <property type="entry name" value="FAD/NAD(P)-binding domain"/>
    <property type="match status" value="1"/>
</dbReference>
<name>A0A829PQR0_9MYCO</name>
<dbReference type="AlphaFoldDB" id="A0A829PQR0"/>
<organism evidence="6 7">
    <name type="scientific">Mycobacteroides abscessus MAB_030201_1075</name>
    <dbReference type="NCBI Taxonomy" id="1335410"/>
    <lineage>
        <taxon>Bacteria</taxon>
        <taxon>Bacillati</taxon>
        <taxon>Actinomycetota</taxon>
        <taxon>Actinomycetes</taxon>
        <taxon>Mycobacteriales</taxon>
        <taxon>Mycobacteriaceae</taxon>
        <taxon>Mycobacteroides</taxon>
        <taxon>Mycobacteroides abscessus</taxon>
    </lineage>
</organism>
<evidence type="ECO:0000256" key="4">
    <source>
        <dbReference type="ARBA" id="ARBA00023014"/>
    </source>
</evidence>
<keyword evidence="4" id="KW-0411">Iron-sulfur</keyword>
<evidence type="ECO:0000256" key="3">
    <source>
        <dbReference type="ARBA" id="ARBA00023004"/>
    </source>
</evidence>
<dbReference type="Gene3D" id="2.102.10.10">
    <property type="entry name" value="Rieske [2Fe-2S] iron-sulphur domain"/>
    <property type="match status" value="1"/>
</dbReference>
<evidence type="ECO:0000256" key="2">
    <source>
        <dbReference type="ARBA" id="ARBA00022723"/>
    </source>
</evidence>
<dbReference type="Gene3D" id="3.30.9.10">
    <property type="entry name" value="D-Amino Acid Oxidase, subunit A, domain 2"/>
    <property type="match status" value="1"/>
</dbReference>
<comment type="caution">
    <text evidence="6">The sequence shown here is derived from an EMBL/GenBank/DDBJ whole genome shotgun (WGS) entry which is preliminary data.</text>
</comment>
<dbReference type="SUPFAM" id="SSF50022">
    <property type="entry name" value="ISP domain"/>
    <property type="match status" value="1"/>
</dbReference>
<sequence>MESMVAQLEDHGAHFFSGMRVRSISGRGPLRIKGDYAHDAGAGEFALEAQRCVLATGTPILDRGGFFAKLTANRSYCMSFDVPGPITRAMYLSVDAPLRSVRYAPSSTGDRLVVGGAGHVVGHPAHAREALRELAGWAQTHYPGATRTHSWAAQDYATISELPYAGPLLPGGKRIYLATGYDKWGMTNGIAASLALSSQILGGRMDWANAFASWSALDLRAIPAAIRLGSRVARDFASGWATAMLTSRPEHAPVCTHLGGITTWNDAEDIWECPLHGSCFDSGGSVLWGPHRATRSTSGRRRTLAGTPFTAARHAG</sequence>
<evidence type="ECO:0000259" key="5">
    <source>
        <dbReference type="PROSITE" id="PS51296"/>
    </source>
</evidence>
<dbReference type="EMBL" id="JAOX01000001">
    <property type="protein sequence ID" value="ETZ89495.1"/>
    <property type="molecule type" value="Genomic_DNA"/>
</dbReference>
<proteinExistence type="predicted"/>
<keyword evidence="2" id="KW-0479">Metal-binding</keyword>
<dbReference type="Pfam" id="PF01266">
    <property type="entry name" value="DAO"/>
    <property type="match status" value="1"/>
</dbReference>
<dbReference type="InterPro" id="IPR036188">
    <property type="entry name" value="FAD/NAD-bd_sf"/>
</dbReference>
<keyword evidence="3" id="KW-0408">Iron</keyword>